<gene>
    <name evidence="4" type="ORF">EU508_02660</name>
</gene>
<dbReference type="SUPFAM" id="SSF56219">
    <property type="entry name" value="DNase I-like"/>
    <property type="match status" value="1"/>
</dbReference>
<evidence type="ECO:0000259" key="2">
    <source>
        <dbReference type="PROSITE" id="PS50268"/>
    </source>
</evidence>
<dbReference type="GO" id="GO:0007156">
    <property type="term" value="P:homophilic cell adhesion via plasma membrane adhesion molecules"/>
    <property type="evidence" value="ECO:0007669"/>
    <property type="project" value="InterPro"/>
</dbReference>
<dbReference type="InterPro" id="IPR002126">
    <property type="entry name" value="Cadherin-like_dom"/>
</dbReference>
<dbReference type="InterPro" id="IPR036691">
    <property type="entry name" value="Endo/exonu/phosph_ase_sf"/>
</dbReference>
<dbReference type="Proteomes" id="UP000324162">
    <property type="component" value="Unassembled WGS sequence"/>
</dbReference>
<dbReference type="GO" id="GO:0005509">
    <property type="term" value="F:calcium ion binding"/>
    <property type="evidence" value="ECO:0007669"/>
    <property type="project" value="InterPro"/>
</dbReference>
<dbReference type="GO" id="GO:0016020">
    <property type="term" value="C:membrane"/>
    <property type="evidence" value="ECO:0007669"/>
    <property type="project" value="InterPro"/>
</dbReference>
<dbReference type="InterPro" id="IPR020008">
    <property type="entry name" value="GlyGly_CTERM"/>
</dbReference>
<evidence type="ECO:0000256" key="1">
    <source>
        <dbReference type="SAM" id="SignalP"/>
    </source>
</evidence>
<dbReference type="PROSITE" id="PS50268">
    <property type="entry name" value="CADHERIN_2"/>
    <property type="match status" value="1"/>
</dbReference>
<evidence type="ECO:0000313" key="5">
    <source>
        <dbReference type="Proteomes" id="UP000324162"/>
    </source>
</evidence>
<dbReference type="InterPro" id="IPR001322">
    <property type="entry name" value="Lamin_tail_dom"/>
</dbReference>
<keyword evidence="4" id="KW-0255">Endonuclease</keyword>
<dbReference type="CDD" id="cd10283">
    <property type="entry name" value="MnuA_DNase1-like"/>
    <property type="match status" value="1"/>
</dbReference>
<feature type="signal peptide" evidence="1">
    <location>
        <begin position="1"/>
        <end position="22"/>
    </location>
</feature>
<dbReference type="PANTHER" id="PTHR42834:SF1">
    <property type="entry name" value="ENDONUCLEASE_EXONUCLEASE_PHOSPHATASE FAMILY PROTEIN (AFU_ORTHOLOGUE AFUA_3G09210)"/>
    <property type="match status" value="1"/>
</dbReference>
<dbReference type="PROSITE" id="PS51841">
    <property type="entry name" value="LTD"/>
    <property type="match status" value="1"/>
</dbReference>
<feature type="domain" description="LTD" evidence="3">
    <location>
        <begin position="14"/>
        <end position="133"/>
    </location>
</feature>
<dbReference type="Gene3D" id="2.60.40.1260">
    <property type="entry name" value="Lamin Tail domain"/>
    <property type="match status" value="1"/>
</dbReference>
<dbReference type="EMBL" id="SEUK01000039">
    <property type="protein sequence ID" value="KAA1164223.1"/>
    <property type="molecule type" value="Genomic_DNA"/>
</dbReference>
<reference evidence="4 5" key="1">
    <citation type="submission" date="2019-01" db="EMBL/GenBank/DDBJ databases">
        <title>Genome sequences of marine Pseudoalteromonas species.</title>
        <authorList>
            <person name="Boraston A.B."/>
            <person name="Hehemann J.-H."/>
            <person name="Vickers C.J."/>
            <person name="Salama-Alber O."/>
            <person name="Abe K."/>
            <person name="Hettle A.J."/>
        </authorList>
    </citation>
    <scope>NUCLEOTIDE SEQUENCE [LARGE SCALE GENOMIC DNA]</scope>
    <source>
        <strain evidence="4 5">PS42</strain>
    </source>
</reference>
<dbReference type="Pfam" id="PF00932">
    <property type="entry name" value="LTD"/>
    <property type="match status" value="1"/>
</dbReference>
<dbReference type="CDD" id="cd04486">
    <property type="entry name" value="YhcR_OBF_like"/>
    <property type="match status" value="1"/>
</dbReference>
<dbReference type="Gene3D" id="2.60.40.60">
    <property type="entry name" value="Cadherins"/>
    <property type="match status" value="1"/>
</dbReference>
<dbReference type="CDD" id="cd11304">
    <property type="entry name" value="Cadherin_repeat"/>
    <property type="match status" value="1"/>
</dbReference>
<dbReference type="FunFam" id="3.60.10.10:FF:000072">
    <property type="entry name" value="Extracellular nuclease"/>
    <property type="match status" value="1"/>
</dbReference>
<evidence type="ECO:0000259" key="3">
    <source>
        <dbReference type="PROSITE" id="PS51841"/>
    </source>
</evidence>
<organism evidence="4 5">
    <name type="scientific">Pseudoalteromonas fuliginea</name>
    <dbReference type="NCBI Taxonomy" id="1872678"/>
    <lineage>
        <taxon>Bacteria</taxon>
        <taxon>Pseudomonadati</taxon>
        <taxon>Pseudomonadota</taxon>
        <taxon>Gammaproteobacteria</taxon>
        <taxon>Alteromonadales</taxon>
        <taxon>Pseudoalteromonadaceae</taxon>
        <taxon>Pseudoalteromonas</taxon>
    </lineage>
</organism>
<dbReference type="Pfam" id="PF00028">
    <property type="entry name" value="Cadherin"/>
    <property type="match status" value="1"/>
</dbReference>
<dbReference type="InterPro" id="IPR015919">
    <property type="entry name" value="Cadherin-like_sf"/>
</dbReference>
<dbReference type="PANTHER" id="PTHR42834">
    <property type="entry name" value="ENDONUCLEASE/EXONUCLEASE/PHOSPHATASE FAMILY PROTEIN (AFU_ORTHOLOGUE AFUA_3G09210)"/>
    <property type="match status" value="1"/>
</dbReference>
<dbReference type="InterPro" id="IPR005135">
    <property type="entry name" value="Endo/exonuclease/phosphatase"/>
</dbReference>
<dbReference type="NCBIfam" id="NF033681">
    <property type="entry name" value="ExeM_NucH_DNase"/>
    <property type="match status" value="1"/>
</dbReference>
<dbReference type="SUPFAM" id="SSF74853">
    <property type="entry name" value="Lamin A/C globular tail domain"/>
    <property type="match status" value="1"/>
</dbReference>
<dbReference type="InterPro" id="IPR047971">
    <property type="entry name" value="ExeM-like"/>
</dbReference>
<keyword evidence="1" id="KW-0732">Signal</keyword>
<dbReference type="InterPro" id="IPR036415">
    <property type="entry name" value="Lamin_tail_dom_sf"/>
</dbReference>
<dbReference type="SUPFAM" id="SSF49313">
    <property type="entry name" value="Cadherin-like"/>
    <property type="match status" value="1"/>
</dbReference>
<sequence length="907" mass="96490">MFKTKITPLALVIASLSAPTSANLIISEYVEGSSNNKAIELYNNSTDSLSLAGYKLNLYVNGKTTIQSTLDLSATLPANGTYVIVNPSSNDELKGKADLEHSVTSFNGDDALVLIQGDTVIDSFGQFGTDPGSYWSEGGIQTQNKTLRRNDSVLVGRTSPSAPFDPSEEWVQFDQDDFSGLGVFGSDSAPVPEPEPLDPLVCGADKTLISAIQGDGAASPLVGSVVEFEGVVTADFQGDDELKGFFISSLAADIDANPLTSEGLFVYFADTDVSVGDHVRVQGTVEEYFDATQIGSVSQVAVCDTGLASAATKITLPLADATYLESFEGMLVTLEQPLVVTNNFGLGRYGEVEVATERLYQGTQVALPGDTANAVEAENLTKKILIDDGSTVQNLDPTAYPTPGLSAENTLRTGDTVNTVTGALAYSFSLYRIHPTVAPQFIATNARKDAPELNAEADLRVASFNVLNYFNGDGQGEGFPTSRGADSEAEFIRQEAKIVSAISAMQADVVGLMEIENDGFGEFSAIASLVNALNEADAANQYAFVDFGLDQIGTDAITTALIYRANKVEEVGTAAITTDAPFDFSNRTPIAQSFKSLATDEVFTVAVAHLKSKGGCGSASGANEDQNDGQACWNEIRTQGANAFADWLDSKPTGVDDEDTILVGDMNAYAMEDPIRAFADKGYKNVVAELDGNTLAYSYSFSGRAGSLDHAVASASLLSKVVSAKDWHINADEPISLDYNVEFKSDAQQSSLYSQSAYRASDHDPVIVDIKSEITLTPEEQTPVITANQTFAIDENSAIGTVIGTLDFSDPNADESPVVKFIVSGNSSVSINNQGQLIVAGELDYEFENRITLSVQAQDNAGNVSKAENVAIKVNNLRSDDDNDAGSLFWLTLLLAPLSIVRRFKKK</sequence>
<dbReference type="RefSeq" id="WP_149613477.1">
    <property type="nucleotide sequence ID" value="NZ_SEUK01000039.1"/>
</dbReference>
<dbReference type="GO" id="GO:0004519">
    <property type="term" value="F:endonuclease activity"/>
    <property type="evidence" value="ECO:0007669"/>
    <property type="project" value="UniProtKB-KW"/>
</dbReference>
<proteinExistence type="predicted"/>
<keyword evidence="4" id="KW-0540">Nuclease</keyword>
<dbReference type="Pfam" id="PF03372">
    <property type="entry name" value="Exo_endo_phos"/>
    <property type="match status" value="1"/>
</dbReference>
<feature type="domain" description="Cadherin" evidence="2">
    <location>
        <begin position="785"/>
        <end position="889"/>
    </location>
</feature>
<dbReference type="AlphaFoldDB" id="A0AB73BKK6"/>
<dbReference type="Gene3D" id="3.60.10.10">
    <property type="entry name" value="Endonuclease/exonuclease/phosphatase"/>
    <property type="match status" value="1"/>
</dbReference>
<name>A0AB73BKK6_9GAMM</name>
<keyword evidence="4" id="KW-0378">Hydrolase</keyword>
<feature type="chain" id="PRO_5044494722" evidence="1">
    <location>
        <begin position="23"/>
        <end position="907"/>
    </location>
</feature>
<comment type="caution">
    <text evidence="4">The sequence shown here is derived from an EMBL/GenBank/DDBJ whole genome shotgun (WGS) entry which is preliminary data.</text>
</comment>
<dbReference type="NCBIfam" id="TIGR03501">
    <property type="entry name" value="GlyGly_CTERM"/>
    <property type="match status" value="1"/>
</dbReference>
<accession>A0AB73BKK6</accession>
<evidence type="ECO:0000313" key="4">
    <source>
        <dbReference type="EMBL" id="KAA1164223.1"/>
    </source>
</evidence>
<protein>
    <submittedName>
        <fullName evidence="4">ExeM/NucH family extracellular endonuclease</fullName>
    </submittedName>
</protein>